<reference evidence="3" key="1">
    <citation type="journal article" date="2019" name="Int. J. Syst. Evol. Microbiol.">
        <title>The Global Catalogue of Microorganisms (GCM) 10K type strain sequencing project: providing services to taxonomists for standard genome sequencing and annotation.</title>
        <authorList>
            <consortium name="The Broad Institute Genomics Platform"/>
            <consortium name="The Broad Institute Genome Sequencing Center for Infectious Disease"/>
            <person name="Wu L."/>
            <person name="Ma J."/>
        </authorList>
    </citation>
    <scope>NUCLEOTIDE SEQUENCE [LARGE SCALE GENOMIC DNA]</scope>
    <source>
        <strain evidence="3">CCUG 57263</strain>
    </source>
</reference>
<dbReference type="RefSeq" id="WP_379286580.1">
    <property type="nucleotide sequence ID" value="NZ_JBHTIU010000016.1"/>
</dbReference>
<evidence type="ECO:0000313" key="2">
    <source>
        <dbReference type="EMBL" id="MFD0868542.1"/>
    </source>
</evidence>
<dbReference type="Pfam" id="PF02589">
    <property type="entry name" value="LUD_dom"/>
    <property type="match status" value="1"/>
</dbReference>
<dbReference type="PANTHER" id="PTHR43682:SF1">
    <property type="entry name" value="LACTATE UTILIZATION PROTEIN C"/>
    <property type="match status" value="1"/>
</dbReference>
<evidence type="ECO:0000313" key="3">
    <source>
        <dbReference type="Proteomes" id="UP001597120"/>
    </source>
</evidence>
<dbReference type="PANTHER" id="PTHR43682">
    <property type="entry name" value="LACTATE UTILIZATION PROTEIN C"/>
    <property type="match status" value="1"/>
</dbReference>
<dbReference type="EMBL" id="JBHTIU010000016">
    <property type="protein sequence ID" value="MFD0868542.1"/>
    <property type="molecule type" value="Genomic_DNA"/>
</dbReference>
<organism evidence="2 3">
    <name type="scientific">Paenibacillus residui</name>
    <dbReference type="NCBI Taxonomy" id="629724"/>
    <lineage>
        <taxon>Bacteria</taxon>
        <taxon>Bacillati</taxon>
        <taxon>Bacillota</taxon>
        <taxon>Bacilli</taxon>
        <taxon>Bacillales</taxon>
        <taxon>Paenibacillaceae</taxon>
        <taxon>Paenibacillus</taxon>
    </lineage>
</organism>
<name>A0ABW3D5E4_9BACL</name>
<dbReference type="InterPro" id="IPR003741">
    <property type="entry name" value="LUD_dom"/>
</dbReference>
<dbReference type="InterPro" id="IPR024185">
    <property type="entry name" value="FTHF_cligase-like_sf"/>
</dbReference>
<proteinExistence type="predicted"/>
<dbReference type="SUPFAM" id="SSF100950">
    <property type="entry name" value="NagB/RpiA/CoA transferase-like"/>
    <property type="match status" value="1"/>
</dbReference>
<comment type="caution">
    <text evidence="2">The sequence shown here is derived from an EMBL/GenBank/DDBJ whole genome shotgun (WGS) entry which is preliminary data.</text>
</comment>
<gene>
    <name evidence="2" type="ORF">ACFQ03_05230</name>
</gene>
<accession>A0ABW3D5E4</accession>
<dbReference type="InterPro" id="IPR037171">
    <property type="entry name" value="NagB/RpiA_transferase-like"/>
</dbReference>
<protein>
    <submittedName>
        <fullName evidence="2">Lactate utilization protein C</fullName>
    </submittedName>
</protein>
<evidence type="ECO:0000259" key="1">
    <source>
        <dbReference type="Pfam" id="PF02589"/>
    </source>
</evidence>
<keyword evidence="3" id="KW-1185">Reference proteome</keyword>
<dbReference type="Gene3D" id="3.40.50.10420">
    <property type="entry name" value="NagB/RpiA/CoA transferase-like"/>
    <property type="match status" value="1"/>
</dbReference>
<dbReference type="Proteomes" id="UP001597120">
    <property type="component" value="Unassembled WGS sequence"/>
</dbReference>
<sequence>MTRAGTMTGRDEFMRHIAERLGRSVPMTEAPQHIHKGAPEFYRELQLSREERLELFIRNWTALTGKVWVVPQSEAHSGIRQCLAEVLEEHRVAKVSRWEHPRIQELQLDEWLNEKGIGVVPWKEGLSTETADGWEPAPHAAGPNWLQRSELLRRTEQCQLGIVWPEYAVANSGTLVLLSHGGSGRSVSLLTGILFAIFHADQLVSRMGEAFAGIKEKHPGMQGLPSSINLITGPSRSADIENDLTIGIHGPGKVCAVILK</sequence>
<feature type="domain" description="LUD" evidence="1">
    <location>
        <begin position="53"/>
        <end position="259"/>
    </location>
</feature>